<evidence type="ECO:0000256" key="5">
    <source>
        <dbReference type="PROSITE-ProRule" id="PRU01240"/>
    </source>
</evidence>
<dbReference type="GO" id="GO:0006508">
    <property type="term" value="P:proteolysis"/>
    <property type="evidence" value="ECO:0007669"/>
    <property type="project" value="UniProtKB-KW"/>
</dbReference>
<feature type="domain" description="Peptidase S8/S53" evidence="6">
    <location>
        <begin position="663"/>
        <end position="792"/>
    </location>
</feature>
<comment type="similarity">
    <text evidence="1 5">Belongs to the peptidase S8 family.</text>
</comment>
<dbReference type="InterPro" id="IPR034045">
    <property type="entry name" value="Pep_S8_CspA-like"/>
</dbReference>
<evidence type="ECO:0000313" key="7">
    <source>
        <dbReference type="EMBL" id="NME08422.1"/>
    </source>
</evidence>
<evidence type="ECO:0000313" key="8">
    <source>
        <dbReference type="Proteomes" id="UP000573963"/>
    </source>
</evidence>
<dbReference type="Gene3D" id="2.60.120.1290">
    <property type="match status" value="2"/>
</dbReference>
<accession>A0AA44IG41</accession>
<dbReference type="Gene3D" id="3.40.50.200">
    <property type="entry name" value="Peptidase S8/S53 domain"/>
    <property type="match status" value="1"/>
</dbReference>
<dbReference type="EMBL" id="JABAFD010000001">
    <property type="protein sequence ID" value="NME08422.1"/>
    <property type="molecule type" value="Genomic_DNA"/>
</dbReference>
<dbReference type="AlphaFoldDB" id="A0AA44IG41"/>
<name>A0AA44IG41_PARBF</name>
<protein>
    <submittedName>
        <fullName evidence="7">S8 family peptidase</fullName>
    </submittedName>
</protein>
<sequence length="804" mass="91517">MYEKIEVISKFLEKDMDIVKYIELKYKISIRNSIKYIKFILISIEKFNRYCDVYNLEKEIEDILKKSEILNIPVMIDLNEIETVEINRLKQNYKYFIYLKKEVELKQDEKHSKCELNIKQDVKSLNIDILDSEGIYIYITNPYNHYLGPVGIESIGREFNLGDTSIVIRSKNKKNLNITMKSKNTIDQGKWSLYLNKNNIKEKNLEIYIKSGTEDEIKNVFLEGAYKSVALARSSNQLKSFYYREINEDIDYDRYIPFYYIHFNEDIYEELDKLKGIIKLYKIHNNFGIIYLDKDDIDQGSYIYGLKSITSIERHIKMTQLANINLSTENGITATEEIGANYFKTNPNIDISGNKVLICVANSGIDYLHPDFIYPDGTSKIRYLWDQTKDENPPDGFNIGTEYTREDINKAIQENNKNLSIDEEGIGTALSGICSGLGNVNNQYSGVAENSELIIVKIKKIDGFYSNSMLSAALEYAYEKAKKEKLPLINSITLGSNQSVSSGVSTIENDKFFEYGFCNVVAAGNEGNGDHHATGQMKFEGEVKDIKIEVHDDEEEIEVDLWINKPDKLNVIIVSPTGEESKLSYVSNYSIMEGLFDLEGTKYRIYTIYPLPYGGQQQTAIKLINVKKGTWTIRLIGQYISNGIYNLYLPNKGLTKSIVKFSSNNPKYTINFPGGYRDMITVGTYDSINKSIWSESSRGPVIGVIGKMIKPDIVAPGVNIIAPYPGRNYCTITGSSVAASYAVGGVALVMQYTFADRYYKSKGVVQKIRTFLRGGAKRSNQLVYPNEIYGYGILDIKGAFDQLK</sequence>
<keyword evidence="4" id="KW-0720">Serine protease</keyword>
<reference evidence="7 8" key="1">
    <citation type="submission" date="2020-04" db="EMBL/GenBank/DDBJ databases">
        <authorList>
            <person name="Hitch T.C.A."/>
            <person name="Wylensek D."/>
            <person name="Clavel T."/>
        </authorList>
    </citation>
    <scope>NUCLEOTIDE SEQUENCE [LARGE SCALE GENOMIC DNA]</scope>
    <source>
        <strain evidence="7 8">Med78_4-601-WT-2</strain>
    </source>
</reference>
<proteinExistence type="inferred from homology"/>
<evidence type="ECO:0000256" key="1">
    <source>
        <dbReference type="ARBA" id="ARBA00011073"/>
    </source>
</evidence>
<gene>
    <name evidence="7" type="ORF">HF875_02755</name>
</gene>
<dbReference type="Proteomes" id="UP000573963">
    <property type="component" value="Unassembled WGS sequence"/>
</dbReference>
<dbReference type="InterPro" id="IPR051048">
    <property type="entry name" value="Peptidase_S8/S53_subtilisin"/>
</dbReference>
<feature type="domain" description="Peptidase S8/S53" evidence="6">
    <location>
        <begin position="353"/>
        <end position="591"/>
    </location>
</feature>
<dbReference type="PRINTS" id="PR00723">
    <property type="entry name" value="SUBTILISIN"/>
</dbReference>
<comment type="caution">
    <text evidence="7">The sequence shown here is derived from an EMBL/GenBank/DDBJ whole genome shotgun (WGS) entry which is preliminary data.</text>
</comment>
<dbReference type="PANTHER" id="PTHR43399:SF4">
    <property type="entry name" value="CELL WALL-ASSOCIATED PROTEASE"/>
    <property type="match status" value="1"/>
</dbReference>
<evidence type="ECO:0000259" key="6">
    <source>
        <dbReference type="Pfam" id="PF00082"/>
    </source>
</evidence>
<dbReference type="InterPro" id="IPR036852">
    <property type="entry name" value="Peptidase_S8/S53_dom_sf"/>
</dbReference>
<dbReference type="PANTHER" id="PTHR43399">
    <property type="entry name" value="SUBTILISIN-RELATED"/>
    <property type="match status" value="1"/>
</dbReference>
<keyword evidence="3" id="KW-0378">Hydrolase</keyword>
<dbReference type="InterPro" id="IPR000209">
    <property type="entry name" value="Peptidase_S8/S53_dom"/>
</dbReference>
<dbReference type="PROSITE" id="PS51892">
    <property type="entry name" value="SUBTILASE"/>
    <property type="match status" value="1"/>
</dbReference>
<dbReference type="Pfam" id="PF00082">
    <property type="entry name" value="Peptidase_S8"/>
    <property type="match status" value="2"/>
</dbReference>
<dbReference type="RefSeq" id="WP_168930792.1">
    <property type="nucleotide sequence ID" value="NZ_JABAFD010000001.1"/>
</dbReference>
<dbReference type="GO" id="GO:0004252">
    <property type="term" value="F:serine-type endopeptidase activity"/>
    <property type="evidence" value="ECO:0007669"/>
    <property type="project" value="InterPro"/>
</dbReference>
<evidence type="ECO:0000256" key="2">
    <source>
        <dbReference type="ARBA" id="ARBA00022670"/>
    </source>
</evidence>
<comment type="caution">
    <text evidence="5">Lacks conserved residue(s) required for the propagation of feature annotation.</text>
</comment>
<keyword evidence="2" id="KW-0645">Protease</keyword>
<dbReference type="SUPFAM" id="SSF52743">
    <property type="entry name" value="Subtilisin-like"/>
    <property type="match status" value="1"/>
</dbReference>
<evidence type="ECO:0000256" key="4">
    <source>
        <dbReference type="ARBA" id="ARBA00022825"/>
    </source>
</evidence>
<dbReference type="CDD" id="cd07478">
    <property type="entry name" value="Peptidases_S8_CspA-like"/>
    <property type="match status" value="1"/>
</dbReference>
<organism evidence="7 8">
    <name type="scientific">Paraclostridium bifermentans</name>
    <name type="common">Clostridium bifermentans</name>
    <dbReference type="NCBI Taxonomy" id="1490"/>
    <lineage>
        <taxon>Bacteria</taxon>
        <taxon>Bacillati</taxon>
        <taxon>Bacillota</taxon>
        <taxon>Clostridia</taxon>
        <taxon>Peptostreptococcales</taxon>
        <taxon>Peptostreptococcaceae</taxon>
        <taxon>Paraclostridium</taxon>
    </lineage>
</organism>
<dbReference type="InterPro" id="IPR015500">
    <property type="entry name" value="Peptidase_S8_subtilisin-rel"/>
</dbReference>
<evidence type="ECO:0000256" key="3">
    <source>
        <dbReference type="ARBA" id="ARBA00022801"/>
    </source>
</evidence>